<proteinExistence type="predicted"/>
<evidence type="ECO:0000313" key="2">
    <source>
        <dbReference type="WBParaSite" id="Gr19_v10_g10243.t1"/>
    </source>
</evidence>
<accession>A0A914GQH9</accession>
<keyword evidence="1" id="KW-1185">Reference proteome</keyword>
<dbReference type="Proteomes" id="UP000887572">
    <property type="component" value="Unplaced"/>
</dbReference>
<protein>
    <submittedName>
        <fullName evidence="2">F-box domain-containing protein</fullName>
    </submittedName>
</protein>
<dbReference type="WBParaSite" id="Gr19_v10_g10243.t1">
    <property type="protein sequence ID" value="Gr19_v10_g10243.t1"/>
    <property type="gene ID" value="Gr19_v10_g10243"/>
</dbReference>
<organism evidence="1 2">
    <name type="scientific">Globodera rostochiensis</name>
    <name type="common">Golden nematode worm</name>
    <name type="synonym">Heterodera rostochiensis</name>
    <dbReference type="NCBI Taxonomy" id="31243"/>
    <lineage>
        <taxon>Eukaryota</taxon>
        <taxon>Metazoa</taxon>
        <taxon>Ecdysozoa</taxon>
        <taxon>Nematoda</taxon>
        <taxon>Chromadorea</taxon>
        <taxon>Rhabditida</taxon>
        <taxon>Tylenchina</taxon>
        <taxon>Tylenchomorpha</taxon>
        <taxon>Tylenchoidea</taxon>
        <taxon>Heteroderidae</taxon>
        <taxon>Heteroderinae</taxon>
        <taxon>Globodera</taxon>
    </lineage>
</organism>
<evidence type="ECO:0000313" key="1">
    <source>
        <dbReference type="Proteomes" id="UP000887572"/>
    </source>
</evidence>
<name>A0A914GQH9_GLORO</name>
<dbReference type="AlphaFoldDB" id="A0A914GQH9"/>
<reference evidence="2" key="1">
    <citation type="submission" date="2022-11" db="UniProtKB">
        <authorList>
            <consortium name="WormBaseParasite"/>
        </authorList>
    </citation>
    <scope>IDENTIFICATION</scope>
</reference>
<sequence>MSDHPSVQQRHLKEIQVCDDVCRTIFGFIGPADLGLKLALVCYRFDVLVDSHLKSRRWTLGSLEIRRKSNGTGAELVKWEDDGTATKLPFAQGLPPDGGIITGFKRLSIRYVDDIVVEFLRRFRRHQFDWPLLNDGFRSSGYFNTKLIAQLRRQIATTVLCDCINLRSIYLTDRLFPEYPADDREGTTAGQALCKWLHTPLENGQPKLFRTHCWDTMTMQPLFNQLKNKFNGLHSRQLFHRFSCLDWHMRCPIARDEEKWAKWEREAVEEVDVGRWEHFVYMDFADKDIGPLSVAGLKESK</sequence>